<dbReference type="AlphaFoldDB" id="C0CYW1"/>
<feature type="compositionally biased region" description="Low complexity" evidence="1">
    <location>
        <begin position="1"/>
        <end position="11"/>
    </location>
</feature>
<evidence type="ECO:0000256" key="1">
    <source>
        <dbReference type="SAM" id="MobiDB-lite"/>
    </source>
</evidence>
<organism evidence="2 3">
    <name type="scientific">[Clostridium] asparagiforme DSM 15981</name>
    <dbReference type="NCBI Taxonomy" id="518636"/>
    <lineage>
        <taxon>Bacteria</taxon>
        <taxon>Bacillati</taxon>
        <taxon>Bacillota</taxon>
        <taxon>Clostridia</taxon>
        <taxon>Lachnospirales</taxon>
        <taxon>Lachnospiraceae</taxon>
        <taxon>Enterocloster</taxon>
    </lineage>
</organism>
<evidence type="ECO:0000313" key="2">
    <source>
        <dbReference type="EMBL" id="EEG55727.1"/>
    </source>
</evidence>
<evidence type="ECO:0000313" key="3">
    <source>
        <dbReference type="Proteomes" id="UP000004756"/>
    </source>
</evidence>
<comment type="caution">
    <text evidence="2">The sequence shown here is derived from an EMBL/GenBank/DDBJ whole genome shotgun (WGS) entry which is preliminary data.</text>
</comment>
<dbReference type="Proteomes" id="UP000004756">
    <property type="component" value="Unassembled WGS sequence"/>
</dbReference>
<name>C0CYW1_9FIRM</name>
<dbReference type="EMBL" id="ACCJ01000128">
    <property type="protein sequence ID" value="EEG55727.1"/>
    <property type="molecule type" value="Genomic_DNA"/>
</dbReference>
<proteinExistence type="predicted"/>
<feature type="region of interest" description="Disordered" evidence="1">
    <location>
        <begin position="1"/>
        <end position="39"/>
    </location>
</feature>
<reference evidence="2 3" key="1">
    <citation type="submission" date="2009-01" db="EMBL/GenBank/DDBJ databases">
        <authorList>
            <person name="Fulton L."/>
            <person name="Clifton S."/>
            <person name="Fulton B."/>
            <person name="Xu J."/>
            <person name="Minx P."/>
            <person name="Pepin K.H."/>
            <person name="Johnson M."/>
            <person name="Bhonagiri V."/>
            <person name="Nash W.E."/>
            <person name="Mardis E.R."/>
            <person name="Wilson R.K."/>
        </authorList>
    </citation>
    <scope>NUCLEOTIDE SEQUENCE [LARGE SCALE GENOMIC DNA]</scope>
    <source>
        <strain evidence="2 3">DSM 15981</strain>
    </source>
</reference>
<reference evidence="2 3" key="2">
    <citation type="submission" date="2009-02" db="EMBL/GenBank/DDBJ databases">
        <title>Draft genome sequence of Clostridium asparagiforme (DSM 15981).</title>
        <authorList>
            <person name="Sudarsanam P."/>
            <person name="Ley R."/>
            <person name="Guruge J."/>
            <person name="Turnbaugh P.J."/>
            <person name="Mahowald M."/>
            <person name="Liep D."/>
            <person name="Gordon J."/>
        </authorList>
    </citation>
    <scope>NUCLEOTIDE SEQUENCE [LARGE SCALE GENOMIC DNA]</scope>
    <source>
        <strain evidence="2 3">DSM 15981</strain>
    </source>
</reference>
<protein>
    <submittedName>
        <fullName evidence="2">Uncharacterized protein</fullName>
    </submittedName>
</protein>
<dbReference type="HOGENOM" id="CLU_3307072_0_0_9"/>
<sequence length="39" mass="4148">MAAAAQPAGAGISKNGHKKSSRWVGPEGERLSLSIKRWN</sequence>
<gene>
    <name evidence="2" type="ORF">CLOSTASPAR_02188</name>
</gene>
<accession>C0CYW1</accession>
<keyword evidence="3" id="KW-1185">Reference proteome</keyword>